<proteinExistence type="predicted"/>
<sequence>MVKKLMYFTGISFFVYLFGFILLYIFLKSFTLNHFLPVFTVFSLFFAAVNSVYFYLNLFKHVKELDDEFKNISGADKYDFTNTR</sequence>
<accession>A0A519BC00</accession>
<feature type="transmembrane region" description="Helical" evidence="1">
    <location>
        <begin position="6"/>
        <end position="27"/>
    </location>
</feature>
<reference evidence="2 3" key="1">
    <citation type="submission" date="2019-01" db="EMBL/GenBank/DDBJ databases">
        <title>Insights into ecological role of a new deltaproteobacterial order Candidatus Sinidesulfobacterales (Sva0485) by metagenomics and metatranscriptomics.</title>
        <authorList>
            <person name="Tan S."/>
            <person name="Liu J."/>
            <person name="Fang Y."/>
            <person name="Hedlund B.P."/>
            <person name="Lian Z.H."/>
            <person name="Huang L.Y."/>
            <person name="Li J.T."/>
            <person name="Huang L.N."/>
            <person name="Li W.J."/>
            <person name="Jiang H.C."/>
            <person name="Dong H.L."/>
            <person name="Shu W.S."/>
        </authorList>
    </citation>
    <scope>NUCLEOTIDE SEQUENCE [LARGE SCALE GENOMIC DNA]</scope>
    <source>
        <strain evidence="2">AP3</strain>
    </source>
</reference>
<dbReference type="AlphaFoldDB" id="A0A519BC00"/>
<organism evidence="2 3">
    <name type="scientific">Candidatus Acidulodesulfobacterium ferriphilum</name>
    <dbReference type="NCBI Taxonomy" id="2597223"/>
    <lineage>
        <taxon>Bacteria</taxon>
        <taxon>Deltaproteobacteria</taxon>
        <taxon>Candidatus Acidulodesulfobacterales</taxon>
        <taxon>Candidatus Acidulodesulfobacterium</taxon>
    </lineage>
</organism>
<feature type="transmembrane region" description="Helical" evidence="1">
    <location>
        <begin position="34"/>
        <end position="56"/>
    </location>
</feature>
<dbReference type="EMBL" id="SGBD01000001">
    <property type="protein sequence ID" value="RZD14802.1"/>
    <property type="molecule type" value="Genomic_DNA"/>
</dbReference>
<comment type="caution">
    <text evidence="2">The sequence shown here is derived from an EMBL/GenBank/DDBJ whole genome shotgun (WGS) entry which is preliminary data.</text>
</comment>
<evidence type="ECO:0000256" key="1">
    <source>
        <dbReference type="SAM" id="Phobius"/>
    </source>
</evidence>
<protein>
    <submittedName>
        <fullName evidence="2">Uncharacterized protein</fullName>
    </submittedName>
</protein>
<name>A0A519BC00_9DELT</name>
<gene>
    <name evidence="2" type="ORF">EVJ47_00505</name>
</gene>
<evidence type="ECO:0000313" key="3">
    <source>
        <dbReference type="Proteomes" id="UP000320813"/>
    </source>
</evidence>
<dbReference type="Proteomes" id="UP000320813">
    <property type="component" value="Unassembled WGS sequence"/>
</dbReference>
<keyword evidence="1" id="KW-0472">Membrane</keyword>
<keyword evidence="1" id="KW-1133">Transmembrane helix</keyword>
<keyword evidence="1" id="KW-0812">Transmembrane</keyword>
<evidence type="ECO:0000313" key="2">
    <source>
        <dbReference type="EMBL" id="RZD14802.1"/>
    </source>
</evidence>